<dbReference type="SUPFAM" id="SSF56801">
    <property type="entry name" value="Acetyl-CoA synthetase-like"/>
    <property type="match status" value="1"/>
</dbReference>
<dbReference type="AlphaFoldDB" id="A0A060S2K8"/>
<feature type="domain" description="AMP-dependent synthetase/ligase" evidence="1">
    <location>
        <begin position="35"/>
        <end position="206"/>
    </location>
</feature>
<reference evidence="3" key="1">
    <citation type="submission" date="2014-01" db="EMBL/GenBank/DDBJ databases">
        <title>The genome of the white-rot fungus Pycnoporus cinnabarinus: a basidiomycete model with a versatile arsenal for lignocellulosic biomass breakdown.</title>
        <authorList>
            <person name="Levasseur A."/>
            <person name="Lomascolo A."/>
            <person name="Ruiz-Duenas F.J."/>
            <person name="Uzan E."/>
            <person name="Piumi F."/>
            <person name="Kues U."/>
            <person name="Ram A.F.J."/>
            <person name="Murat C."/>
            <person name="Haon M."/>
            <person name="Benoit I."/>
            <person name="Arfi Y."/>
            <person name="Chevret D."/>
            <person name="Drula E."/>
            <person name="Kwon M.J."/>
            <person name="Gouret P."/>
            <person name="Lesage-Meessen L."/>
            <person name="Lombard V."/>
            <person name="Mariette J."/>
            <person name="Noirot C."/>
            <person name="Park J."/>
            <person name="Patyshakuliyeva A."/>
            <person name="Wieneger R.A.B."/>
            <person name="Wosten H.A.B."/>
            <person name="Martin F."/>
            <person name="Coutinho P.M."/>
            <person name="de Vries R."/>
            <person name="Martinez A.T."/>
            <person name="Klopp C."/>
            <person name="Pontarotti P."/>
            <person name="Henrissat B."/>
            <person name="Record E."/>
        </authorList>
    </citation>
    <scope>NUCLEOTIDE SEQUENCE [LARGE SCALE GENOMIC DNA]</scope>
    <source>
        <strain evidence="3">BRFM137</strain>
    </source>
</reference>
<dbReference type="Gene3D" id="3.30.300.30">
    <property type="match status" value="1"/>
</dbReference>
<dbReference type="PROSITE" id="PS00455">
    <property type="entry name" value="AMP_BINDING"/>
    <property type="match status" value="1"/>
</dbReference>
<protein>
    <recommendedName>
        <fullName evidence="5">Phenylacetyl-CoA ligase</fullName>
    </recommendedName>
</protein>
<dbReference type="Pfam" id="PF00501">
    <property type="entry name" value="AMP-binding"/>
    <property type="match status" value="2"/>
</dbReference>
<dbReference type="InterPro" id="IPR025110">
    <property type="entry name" value="AMP-bd_C"/>
</dbReference>
<name>A0A060S2K8_PYCCI</name>
<dbReference type="InterPro" id="IPR042099">
    <property type="entry name" value="ANL_N_sf"/>
</dbReference>
<dbReference type="OrthoDB" id="6509636at2759"/>
<dbReference type="InterPro" id="IPR020845">
    <property type="entry name" value="AMP-binding_CS"/>
</dbReference>
<evidence type="ECO:0000313" key="4">
    <source>
        <dbReference type="Proteomes" id="UP000029665"/>
    </source>
</evidence>
<dbReference type="HOGENOM" id="CLU_000022_59_2_1"/>
<dbReference type="EMBL" id="CCBP010000021">
    <property type="protein sequence ID" value="CDO68622.1"/>
    <property type="molecule type" value="Genomic_DNA"/>
</dbReference>
<evidence type="ECO:0000259" key="2">
    <source>
        <dbReference type="Pfam" id="PF13193"/>
    </source>
</evidence>
<feature type="domain" description="AMP-dependent synthetase/ligase" evidence="1">
    <location>
        <begin position="226"/>
        <end position="423"/>
    </location>
</feature>
<dbReference type="STRING" id="5643.A0A060S2K8"/>
<feature type="domain" description="AMP-binding enzyme C-terminal" evidence="2">
    <location>
        <begin position="473"/>
        <end position="560"/>
    </location>
</feature>
<evidence type="ECO:0000313" key="3">
    <source>
        <dbReference type="EMBL" id="CDO68622.1"/>
    </source>
</evidence>
<keyword evidence="4" id="KW-1185">Reference proteome</keyword>
<evidence type="ECO:0008006" key="5">
    <source>
        <dbReference type="Google" id="ProtNLM"/>
    </source>
</evidence>
<proteinExistence type="predicted"/>
<dbReference type="PANTHER" id="PTHR24096:SF422">
    <property type="entry name" value="BCDNA.GH02901"/>
    <property type="match status" value="1"/>
</dbReference>
<comment type="caution">
    <text evidence="3">The sequence shown here is derived from an EMBL/GenBank/DDBJ whole genome shotgun (WGS) entry which is preliminary data.</text>
</comment>
<organism evidence="3 4">
    <name type="scientific">Pycnoporus cinnabarinus</name>
    <name type="common">Cinnabar-red polypore</name>
    <name type="synonym">Trametes cinnabarina</name>
    <dbReference type="NCBI Taxonomy" id="5643"/>
    <lineage>
        <taxon>Eukaryota</taxon>
        <taxon>Fungi</taxon>
        <taxon>Dikarya</taxon>
        <taxon>Basidiomycota</taxon>
        <taxon>Agaricomycotina</taxon>
        <taxon>Agaricomycetes</taxon>
        <taxon>Polyporales</taxon>
        <taxon>Polyporaceae</taxon>
        <taxon>Trametes</taxon>
    </lineage>
</organism>
<evidence type="ECO:0000259" key="1">
    <source>
        <dbReference type="Pfam" id="PF00501"/>
    </source>
</evidence>
<dbReference type="InterPro" id="IPR045851">
    <property type="entry name" value="AMP-bd_C_sf"/>
</dbReference>
<dbReference type="Pfam" id="PF13193">
    <property type="entry name" value="AMP-binding_C"/>
    <property type="match status" value="1"/>
</dbReference>
<gene>
    <name evidence="3" type="ORF">BN946_scf184996.g53</name>
</gene>
<dbReference type="Proteomes" id="UP000029665">
    <property type="component" value="Unassembled WGS sequence"/>
</dbReference>
<accession>A0A060S2K8</accession>
<sequence length="584" mass="63445">MSLFKSSVPYVEPRDDITLPQLVFSETFQHPTKPAEYGNYPCFIEEDTGRKVYLAEINHRADALARAFSSLYNILSLYSPNHVDYLALTCATQKLGGIVAALSASLTADEVAYQLTVARPSLLVAHLETLPAALEAAKAVNLPASRIVVLDGHKSKTKLPYKSVEDLINEKTLPPYKEFTFSKPGEARTKIAFLCFSSGTTGKPKASPNVSLSFVGDLTGLFLDQAVAISHYNVISDVIQFAAFDQGRRLRPGNIASGVLPFSHIYGLVVNIHIMIYLAMSVVVSAKFNYERFLQSIDQYGITHLLIVPPQAVLLVKHPLTKKFKLSSIRMIIAAAAPLSAELTMQLVETFPDAAIGQGYGMTETAAAVAVYPPWQKVGTPGSAGQLLPGTVAKVVKADGSLARINEPGELLVMGPQVTLGYYQNEQATKEAFVDGWLRTGDEVLFKENGDMFVTDRIKELIKVKGNQVAPSELEGHLLDHPDVADVAVIGIPDDFAGEVPLAFVVLKPTTAAEVAKNPALAEEVKTRLQKHVSATKTKYKWLTGGVDFIDAIPKNPSGKILRRVLKEKAKSLRPPAQQSKAKL</sequence>
<dbReference type="InterPro" id="IPR000873">
    <property type="entry name" value="AMP-dep_synth/lig_dom"/>
</dbReference>
<dbReference type="Gene3D" id="3.40.50.12780">
    <property type="entry name" value="N-terminal domain of ligase-like"/>
    <property type="match status" value="1"/>
</dbReference>
<dbReference type="PANTHER" id="PTHR24096">
    <property type="entry name" value="LONG-CHAIN-FATTY-ACID--COA LIGASE"/>
    <property type="match status" value="1"/>
</dbReference>
<dbReference type="GO" id="GO:0016405">
    <property type="term" value="F:CoA-ligase activity"/>
    <property type="evidence" value="ECO:0007669"/>
    <property type="project" value="TreeGrafter"/>
</dbReference>
<dbReference type="OMA" id="AISHYNV"/>